<feature type="compositionally biased region" description="Low complexity" evidence="1">
    <location>
        <begin position="307"/>
        <end position="332"/>
    </location>
</feature>
<name>A0A061SMU6_9CHLO</name>
<protein>
    <submittedName>
        <fullName evidence="2">Uncharacterized protein</fullName>
    </submittedName>
</protein>
<organism evidence="2">
    <name type="scientific">Tetraselmis sp. GSL018</name>
    <dbReference type="NCBI Taxonomy" id="582737"/>
    <lineage>
        <taxon>Eukaryota</taxon>
        <taxon>Viridiplantae</taxon>
        <taxon>Chlorophyta</taxon>
        <taxon>core chlorophytes</taxon>
        <taxon>Chlorodendrophyceae</taxon>
        <taxon>Chlorodendrales</taxon>
        <taxon>Chlorodendraceae</taxon>
        <taxon>Tetraselmis</taxon>
    </lineage>
</organism>
<feature type="compositionally biased region" description="Pro residues" evidence="1">
    <location>
        <begin position="333"/>
        <end position="352"/>
    </location>
</feature>
<feature type="region of interest" description="Disordered" evidence="1">
    <location>
        <begin position="194"/>
        <end position="267"/>
    </location>
</feature>
<gene>
    <name evidence="2" type="ORF">TSPGSL018_1600</name>
</gene>
<reference evidence="2" key="1">
    <citation type="submission" date="2014-05" db="EMBL/GenBank/DDBJ databases">
        <title>The transcriptome of the halophilic microalga Tetraselmis sp. GSL018 isolated from the Great Salt Lake, Utah.</title>
        <authorList>
            <person name="Jinkerson R.E."/>
            <person name="D'Adamo S."/>
            <person name="Posewitz M.C."/>
        </authorList>
    </citation>
    <scope>NUCLEOTIDE SEQUENCE</scope>
    <source>
        <strain evidence="2">GSL018</strain>
    </source>
</reference>
<feature type="compositionally biased region" description="Polar residues" evidence="1">
    <location>
        <begin position="203"/>
        <end position="212"/>
    </location>
</feature>
<sequence length="352" mass="38478">MVGVRETRRNWVVPELQGKKHRESSLVASWQSTTKADYVPKQNLQPAGRHTASSLDPRKQSDGRGSVRTTPWSTTYQTTHTIGENGYIFLGIPSRFQTRKLTHSAPLETTTTLRASFTGKRSLPSRSTKDYWERTEEYIGPQGEVTGKSSSTHPFYHGRKPTTTTHATHRLLQEEYPSACAPREYFKTDHVLRARPPREPSGTLRTSTTSSDYAWRGSGGSTHSPANLGIPAGVRVSPKGVGKKQLEEWPPQEGRCPDEGALGLEQVPPRDDVLRRVHREALYTHGVVRLGAARLGLPGGGPLLLRHLPLTPRHPTAGTAAPPSSTAAQLPAPQTPPLPVPAGKPSFPPLPP</sequence>
<feature type="non-terminal residue" evidence="2">
    <location>
        <position position="352"/>
    </location>
</feature>
<evidence type="ECO:0000256" key="1">
    <source>
        <dbReference type="SAM" id="MobiDB-lite"/>
    </source>
</evidence>
<dbReference type="EMBL" id="GBEZ01000720">
    <property type="protein sequence ID" value="JAC84185.1"/>
    <property type="molecule type" value="Transcribed_RNA"/>
</dbReference>
<evidence type="ECO:0000313" key="2">
    <source>
        <dbReference type="EMBL" id="JAC84185.1"/>
    </source>
</evidence>
<feature type="region of interest" description="Disordered" evidence="1">
    <location>
        <begin position="307"/>
        <end position="352"/>
    </location>
</feature>
<proteinExistence type="predicted"/>
<feature type="region of interest" description="Disordered" evidence="1">
    <location>
        <begin position="37"/>
        <end position="71"/>
    </location>
</feature>
<dbReference type="AlphaFoldDB" id="A0A061SMU6"/>
<accession>A0A061SMU6</accession>